<protein>
    <submittedName>
        <fullName evidence="1">Uncharacterized protein</fullName>
    </submittedName>
</protein>
<sequence>MLSDGAILLHDITHTARKTQELLRMFKEPYLCSPISAPSLGSKLLSGTSFSSESYVETAAENWLNGHYVISAKPG</sequence>
<comment type="caution">
    <text evidence="1">The sequence shown here is derived from an EMBL/GenBank/DDBJ whole genome shotgun (WGS) entry which is preliminary data.</text>
</comment>
<evidence type="ECO:0000313" key="2">
    <source>
        <dbReference type="Proteomes" id="UP000499080"/>
    </source>
</evidence>
<gene>
    <name evidence="1" type="ORF">AVEN_58913_1</name>
</gene>
<name>A0A4Y2EP92_ARAVE</name>
<organism evidence="1 2">
    <name type="scientific">Araneus ventricosus</name>
    <name type="common">Orbweaver spider</name>
    <name type="synonym">Epeira ventricosa</name>
    <dbReference type="NCBI Taxonomy" id="182803"/>
    <lineage>
        <taxon>Eukaryota</taxon>
        <taxon>Metazoa</taxon>
        <taxon>Ecdysozoa</taxon>
        <taxon>Arthropoda</taxon>
        <taxon>Chelicerata</taxon>
        <taxon>Arachnida</taxon>
        <taxon>Araneae</taxon>
        <taxon>Araneomorphae</taxon>
        <taxon>Entelegynae</taxon>
        <taxon>Araneoidea</taxon>
        <taxon>Araneidae</taxon>
        <taxon>Araneus</taxon>
    </lineage>
</organism>
<dbReference type="AlphaFoldDB" id="A0A4Y2EP92"/>
<reference evidence="1 2" key="1">
    <citation type="journal article" date="2019" name="Sci. Rep.">
        <title>Orb-weaving spider Araneus ventricosus genome elucidates the spidroin gene catalogue.</title>
        <authorList>
            <person name="Kono N."/>
            <person name="Nakamura H."/>
            <person name="Ohtoshi R."/>
            <person name="Moran D.A.P."/>
            <person name="Shinohara A."/>
            <person name="Yoshida Y."/>
            <person name="Fujiwara M."/>
            <person name="Mori M."/>
            <person name="Tomita M."/>
            <person name="Arakawa K."/>
        </authorList>
    </citation>
    <scope>NUCLEOTIDE SEQUENCE [LARGE SCALE GENOMIC DNA]</scope>
</reference>
<keyword evidence="2" id="KW-1185">Reference proteome</keyword>
<dbReference type="Proteomes" id="UP000499080">
    <property type="component" value="Unassembled WGS sequence"/>
</dbReference>
<evidence type="ECO:0000313" key="1">
    <source>
        <dbReference type="EMBL" id="GBM31113.1"/>
    </source>
</evidence>
<proteinExistence type="predicted"/>
<accession>A0A4Y2EP92</accession>
<dbReference type="EMBL" id="BGPR01000676">
    <property type="protein sequence ID" value="GBM31113.1"/>
    <property type="molecule type" value="Genomic_DNA"/>
</dbReference>